<reference evidence="2" key="1">
    <citation type="submission" date="2022-11" db="EMBL/GenBank/DDBJ databases">
        <title>Centuries of genome instability and evolution in soft-shell clam transmissible cancer (bioRxiv).</title>
        <authorList>
            <person name="Hart S.F.M."/>
            <person name="Yonemitsu M.A."/>
            <person name="Giersch R.M."/>
            <person name="Beal B.F."/>
            <person name="Arriagada G."/>
            <person name="Davis B.W."/>
            <person name="Ostrander E.A."/>
            <person name="Goff S.P."/>
            <person name="Metzger M.J."/>
        </authorList>
    </citation>
    <scope>NUCLEOTIDE SEQUENCE</scope>
    <source>
        <strain evidence="2">MELC-2E11</strain>
        <tissue evidence="2">Siphon/mantle</tissue>
    </source>
</reference>
<organism evidence="2 3">
    <name type="scientific">Mya arenaria</name>
    <name type="common">Soft-shell clam</name>
    <dbReference type="NCBI Taxonomy" id="6604"/>
    <lineage>
        <taxon>Eukaryota</taxon>
        <taxon>Metazoa</taxon>
        <taxon>Spiralia</taxon>
        <taxon>Lophotrochozoa</taxon>
        <taxon>Mollusca</taxon>
        <taxon>Bivalvia</taxon>
        <taxon>Autobranchia</taxon>
        <taxon>Heteroconchia</taxon>
        <taxon>Euheterodonta</taxon>
        <taxon>Imparidentia</taxon>
        <taxon>Neoheterodontei</taxon>
        <taxon>Myida</taxon>
        <taxon>Myoidea</taxon>
        <taxon>Myidae</taxon>
        <taxon>Mya</taxon>
    </lineage>
</organism>
<dbReference type="Proteomes" id="UP001164746">
    <property type="component" value="Chromosome 11"/>
</dbReference>
<keyword evidence="3" id="KW-1185">Reference proteome</keyword>
<keyword evidence="1" id="KW-1133">Transmembrane helix</keyword>
<sequence length="108" mass="12789">MFPDIEYSHNEEEEEREKIFHISTVTDVQQINDLLIFYGVEKITMKEVLTDLNIMISSIYFVIISSLCFFLFLMILDIAILLYFEKHILNIFLFILDVNTTKCILKAE</sequence>
<proteinExistence type="predicted"/>
<evidence type="ECO:0000313" key="2">
    <source>
        <dbReference type="EMBL" id="WAR18824.1"/>
    </source>
</evidence>
<feature type="transmembrane region" description="Helical" evidence="1">
    <location>
        <begin position="59"/>
        <end position="84"/>
    </location>
</feature>
<evidence type="ECO:0000256" key="1">
    <source>
        <dbReference type="SAM" id="Phobius"/>
    </source>
</evidence>
<name>A0ABY7FBS4_MYAAR</name>
<gene>
    <name evidence="2" type="ORF">MAR_000662</name>
</gene>
<evidence type="ECO:0000313" key="3">
    <source>
        <dbReference type="Proteomes" id="UP001164746"/>
    </source>
</evidence>
<keyword evidence="1" id="KW-0472">Membrane</keyword>
<protein>
    <submittedName>
        <fullName evidence="2">Uncharacterized protein</fullName>
    </submittedName>
</protein>
<keyword evidence="1" id="KW-0812">Transmembrane</keyword>
<dbReference type="EMBL" id="CP111022">
    <property type="protein sequence ID" value="WAR18824.1"/>
    <property type="molecule type" value="Genomic_DNA"/>
</dbReference>
<accession>A0ABY7FBS4</accession>